<comment type="caution">
    <text evidence="4">The sequence shown here is derived from an EMBL/GenBank/DDBJ whole genome shotgun (WGS) entry which is preliminary data.</text>
</comment>
<dbReference type="SUPFAM" id="SSF110997">
    <property type="entry name" value="Sporulation related repeat"/>
    <property type="match status" value="1"/>
</dbReference>
<sequence length="258" mass="28583">MKIPFFERRGASRTQSGNHVMTWMKKPEWLWLLIGGTSGLLLGIILVSLFSSDNTTSDHASSAASVSGTQVAEAPEPVFDFYTVLPESEGGGTKKLTRIDGFSNPSISNKKVSESAIISSVAVEKNRNKKVVSDKKSDQAVAERTKRLVTTDSGKGKMSEDTDAHNKRAEHQDDLVKTTPNGHYLLQTGSFRRRADADRMRARLLLLGLEPQIKKVQISNGEYWHRVQLGPFDSVSDLQPVKTMLANKKMDTLVLKIR</sequence>
<dbReference type="EMBL" id="NSIT01000122">
    <property type="protein sequence ID" value="PJE78848.1"/>
    <property type="molecule type" value="Genomic_DNA"/>
</dbReference>
<evidence type="ECO:0000313" key="4">
    <source>
        <dbReference type="EMBL" id="PJE78848.1"/>
    </source>
</evidence>
<organism evidence="4">
    <name type="scientific">invertebrate metagenome</name>
    <dbReference type="NCBI Taxonomy" id="1711999"/>
    <lineage>
        <taxon>unclassified sequences</taxon>
        <taxon>metagenomes</taxon>
        <taxon>organismal metagenomes</taxon>
    </lineage>
</organism>
<dbReference type="PROSITE" id="PS51724">
    <property type="entry name" value="SPOR"/>
    <property type="match status" value="1"/>
</dbReference>
<feature type="transmembrane region" description="Helical" evidence="2">
    <location>
        <begin position="29"/>
        <end position="50"/>
    </location>
</feature>
<evidence type="ECO:0000259" key="3">
    <source>
        <dbReference type="PROSITE" id="PS51724"/>
    </source>
</evidence>
<keyword evidence="4" id="KW-0131">Cell cycle</keyword>
<reference evidence="4" key="1">
    <citation type="journal article" date="2017" name="Appl. Environ. Microbiol.">
        <title>Molecular characterization of an Endozoicomonas-like organism causing infection in king scallop Pecten maximus L.</title>
        <authorList>
            <person name="Cano I."/>
            <person name="van Aerle R."/>
            <person name="Ross S."/>
            <person name="Verner-Jeffreys D.W."/>
            <person name="Paley R.K."/>
            <person name="Rimmer G."/>
            <person name="Ryder D."/>
            <person name="Hooper P."/>
            <person name="Stone D."/>
            <person name="Feist S.W."/>
        </authorList>
    </citation>
    <scope>NUCLEOTIDE SEQUENCE</scope>
</reference>
<evidence type="ECO:0000256" key="1">
    <source>
        <dbReference type="SAM" id="MobiDB-lite"/>
    </source>
</evidence>
<dbReference type="Pfam" id="PF05036">
    <property type="entry name" value="SPOR"/>
    <property type="match status" value="1"/>
</dbReference>
<keyword evidence="2" id="KW-1133">Transmembrane helix</keyword>
<keyword evidence="2" id="KW-0812">Transmembrane</keyword>
<keyword evidence="4" id="KW-0132">Cell division</keyword>
<evidence type="ECO:0000256" key="2">
    <source>
        <dbReference type="SAM" id="Phobius"/>
    </source>
</evidence>
<accession>A0A2H9T6L6</accession>
<gene>
    <name evidence="4" type="primary">ftsN</name>
    <name evidence="4" type="ORF">CI610_02203</name>
</gene>
<dbReference type="AlphaFoldDB" id="A0A2H9T6L6"/>
<dbReference type="GO" id="GO:0051301">
    <property type="term" value="P:cell division"/>
    <property type="evidence" value="ECO:0007669"/>
    <property type="project" value="UniProtKB-KW"/>
</dbReference>
<feature type="domain" description="SPOR" evidence="3">
    <location>
        <begin position="178"/>
        <end position="258"/>
    </location>
</feature>
<dbReference type="InterPro" id="IPR036680">
    <property type="entry name" value="SPOR-like_sf"/>
</dbReference>
<dbReference type="InterPro" id="IPR007730">
    <property type="entry name" value="SPOR-like_dom"/>
</dbReference>
<feature type="compositionally biased region" description="Basic and acidic residues" evidence="1">
    <location>
        <begin position="131"/>
        <end position="146"/>
    </location>
</feature>
<protein>
    <submittedName>
        <fullName evidence="4">Cell division protein FtsN</fullName>
    </submittedName>
</protein>
<feature type="compositionally biased region" description="Basic and acidic residues" evidence="1">
    <location>
        <begin position="154"/>
        <end position="169"/>
    </location>
</feature>
<proteinExistence type="predicted"/>
<name>A0A2H9T6L6_9ZZZZ</name>
<dbReference type="GO" id="GO:0042834">
    <property type="term" value="F:peptidoglycan binding"/>
    <property type="evidence" value="ECO:0007669"/>
    <property type="project" value="InterPro"/>
</dbReference>
<keyword evidence="2" id="KW-0472">Membrane</keyword>
<dbReference type="Gene3D" id="3.30.70.1070">
    <property type="entry name" value="Sporulation related repeat"/>
    <property type="match status" value="1"/>
</dbReference>
<feature type="region of interest" description="Disordered" evidence="1">
    <location>
        <begin position="130"/>
        <end position="169"/>
    </location>
</feature>